<name>A0A6A0HDN0_HYAAZ</name>
<evidence type="ECO:0000256" key="7">
    <source>
        <dbReference type="ARBA" id="ARBA00017366"/>
    </source>
</evidence>
<reference evidence="13" key="1">
    <citation type="submission" date="2014-08" db="EMBL/GenBank/DDBJ databases">
        <authorList>
            <person name="Murali S."/>
            <person name="Richards S."/>
            <person name="Bandaranaike D."/>
            <person name="Bellair M."/>
            <person name="Blankenburg K."/>
            <person name="Chao H."/>
            <person name="Dinh H."/>
            <person name="Doddapaneni H."/>
            <person name="Dugan-Rocha S."/>
            <person name="Elkadiri S."/>
            <person name="Gnanaolivu R."/>
            <person name="Hughes D."/>
            <person name="Lee S."/>
            <person name="Li M."/>
            <person name="Ming W."/>
            <person name="Munidasa M."/>
            <person name="Muniz J."/>
            <person name="Nguyen L."/>
            <person name="Osuji N."/>
            <person name="Pu L.-L."/>
            <person name="Puazo M."/>
            <person name="Skinner E."/>
            <person name="Qu C."/>
            <person name="Quiroz J."/>
            <person name="Raj R."/>
            <person name="Weissenberger G."/>
            <person name="Xin Y."/>
            <person name="Zou X."/>
            <person name="Han Y."/>
            <person name="Worley K."/>
            <person name="Muzny D."/>
            <person name="Gibbs R."/>
        </authorList>
    </citation>
    <scope>NUCLEOTIDE SEQUENCE</scope>
    <source>
        <strain evidence="13">HAZT.00-mixed</strain>
        <tissue evidence="13">Whole organism</tissue>
    </source>
</reference>
<dbReference type="Gene3D" id="3.40.50.2020">
    <property type="match status" value="1"/>
</dbReference>
<evidence type="ECO:0000256" key="10">
    <source>
        <dbReference type="ARBA" id="ARBA00022679"/>
    </source>
</evidence>
<evidence type="ECO:0000256" key="9">
    <source>
        <dbReference type="ARBA" id="ARBA00022676"/>
    </source>
</evidence>
<evidence type="ECO:0000256" key="3">
    <source>
        <dbReference type="ARBA" id="ARBA00004496"/>
    </source>
</evidence>
<dbReference type="InterPro" id="IPR029057">
    <property type="entry name" value="PRTase-like"/>
</dbReference>
<evidence type="ECO:0000256" key="2">
    <source>
        <dbReference type="ARBA" id="ARBA00003968"/>
    </source>
</evidence>
<evidence type="ECO:0000256" key="4">
    <source>
        <dbReference type="ARBA" id="ARBA00004659"/>
    </source>
</evidence>
<dbReference type="KEGG" id="hazt:108673687"/>
<dbReference type="PANTHER" id="PTHR32315:SF3">
    <property type="entry name" value="ADENINE PHOSPHORIBOSYLTRANSFERASE"/>
    <property type="match status" value="1"/>
</dbReference>
<dbReference type="OMA" id="QAYDLEY"/>
<dbReference type="FunFam" id="3.40.50.2020:FF:000021">
    <property type="entry name" value="Adenine phosphoribosyltransferase"/>
    <property type="match status" value="1"/>
</dbReference>
<dbReference type="GO" id="GO:0003999">
    <property type="term" value="F:adenine phosphoribosyltransferase activity"/>
    <property type="evidence" value="ECO:0007669"/>
    <property type="project" value="UniProtKB-EC"/>
</dbReference>
<dbReference type="OrthoDB" id="363185at2759"/>
<evidence type="ECO:0000313" key="16">
    <source>
        <dbReference type="RefSeq" id="XP_047735608.1"/>
    </source>
</evidence>
<keyword evidence="11" id="KW-0660">Purine salvage</keyword>
<evidence type="ECO:0000313" key="15">
    <source>
        <dbReference type="RefSeq" id="XP_018017036.1"/>
    </source>
</evidence>
<evidence type="ECO:0000313" key="14">
    <source>
        <dbReference type="Proteomes" id="UP000694843"/>
    </source>
</evidence>
<dbReference type="GeneID" id="108673687"/>
<dbReference type="NCBIfam" id="NF002636">
    <property type="entry name" value="PRK02304.1-5"/>
    <property type="match status" value="1"/>
</dbReference>
<dbReference type="PANTHER" id="PTHR32315">
    <property type="entry name" value="ADENINE PHOSPHORIBOSYLTRANSFERASE"/>
    <property type="match status" value="1"/>
</dbReference>
<dbReference type="Proteomes" id="UP000711488">
    <property type="component" value="Unassembled WGS sequence"/>
</dbReference>
<proteinExistence type="inferred from homology"/>
<reference evidence="13" key="3">
    <citation type="submission" date="2019-06" db="EMBL/GenBank/DDBJ databases">
        <authorList>
            <person name="Poynton C."/>
            <person name="Hasenbein S."/>
            <person name="Benoit J.B."/>
            <person name="Sepulveda M.S."/>
            <person name="Poelchau M.F."/>
            <person name="Murali S.C."/>
            <person name="Chen S."/>
            <person name="Glastad K.M."/>
            <person name="Werren J.H."/>
            <person name="Vineis J.H."/>
            <person name="Bowen J.L."/>
            <person name="Friedrich M."/>
            <person name="Jones J."/>
            <person name="Robertson H.M."/>
            <person name="Feyereisen R."/>
            <person name="Mechler-Hickson A."/>
            <person name="Mathers N."/>
            <person name="Lee C.E."/>
            <person name="Colbourne J.K."/>
            <person name="Biales A."/>
            <person name="Johnston J.S."/>
            <person name="Wellborn G.A."/>
            <person name="Rosendale A.J."/>
            <person name="Cridge A.G."/>
            <person name="Munoz-Torres M.C."/>
            <person name="Bain P.A."/>
            <person name="Manny A.R."/>
            <person name="Major K.M."/>
            <person name="Lambert F.N."/>
            <person name="Vulpe C.D."/>
            <person name="Tuck P."/>
            <person name="Blalock B.J."/>
            <person name="Lin Y.-Y."/>
            <person name="Smith M.E."/>
            <person name="Ochoa-Acuna H."/>
            <person name="Chen M.-J.M."/>
            <person name="Childers C.P."/>
            <person name="Qu J."/>
            <person name="Dugan S."/>
            <person name="Lee S.L."/>
            <person name="Chao H."/>
            <person name="Dinh H."/>
            <person name="Han Y."/>
            <person name="Doddapaneni H."/>
            <person name="Worley K.C."/>
            <person name="Muzny D.M."/>
            <person name="Gibbs R.A."/>
            <person name="Richards S."/>
        </authorList>
    </citation>
    <scope>NUCLEOTIDE SEQUENCE</scope>
    <source>
        <strain evidence="13">HAZT.00-mixed</strain>
        <tissue evidence="13">Whole organism</tissue>
    </source>
</reference>
<dbReference type="RefSeq" id="XP_047735608.1">
    <property type="nucleotide sequence ID" value="XM_047879652.1"/>
</dbReference>
<organism evidence="13">
    <name type="scientific">Hyalella azteca</name>
    <name type="common">Amphipod</name>
    <dbReference type="NCBI Taxonomy" id="294128"/>
    <lineage>
        <taxon>Eukaryota</taxon>
        <taxon>Metazoa</taxon>
        <taxon>Ecdysozoa</taxon>
        <taxon>Arthropoda</taxon>
        <taxon>Crustacea</taxon>
        <taxon>Multicrustacea</taxon>
        <taxon>Malacostraca</taxon>
        <taxon>Eumalacostraca</taxon>
        <taxon>Peracarida</taxon>
        <taxon>Amphipoda</taxon>
        <taxon>Senticaudata</taxon>
        <taxon>Talitrida</taxon>
        <taxon>Talitroidea</taxon>
        <taxon>Hyalellidae</taxon>
        <taxon>Hyalella</taxon>
    </lineage>
</organism>
<evidence type="ECO:0000256" key="6">
    <source>
        <dbReference type="ARBA" id="ARBA00011893"/>
    </source>
</evidence>
<dbReference type="GO" id="GO:0006166">
    <property type="term" value="P:purine ribonucleoside salvage"/>
    <property type="evidence" value="ECO:0007669"/>
    <property type="project" value="UniProtKB-KW"/>
</dbReference>
<dbReference type="GO" id="GO:0016208">
    <property type="term" value="F:AMP binding"/>
    <property type="evidence" value="ECO:0007669"/>
    <property type="project" value="TreeGrafter"/>
</dbReference>
<dbReference type="Pfam" id="PF00156">
    <property type="entry name" value="Pribosyltran"/>
    <property type="match status" value="1"/>
</dbReference>
<reference evidence="15" key="4">
    <citation type="submission" date="2023-09" db="UniProtKB">
        <authorList>
            <consortium name="RefSeq"/>
        </authorList>
    </citation>
    <scope>IDENTIFICATION</scope>
    <source>
        <tissue evidence="15 16">Whole organism</tissue>
    </source>
</reference>
<evidence type="ECO:0000259" key="12">
    <source>
        <dbReference type="Pfam" id="PF00156"/>
    </source>
</evidence>
<comment type="catalytic activity">
    <reaction evidence="1">
        <text>AMP + diphosphate = 5-phospho-alpha-D-ribose 1-diphosphate + adenine</text>
        <dbReference type="Rhea" id="RHEA:16609"/>
        <dbReference type="ChEBI" id="CHEBI:16708"/>
        <dbReference type="ChEBI" id="CHEBI:33019"/>
        <dbReference type="ChEBI" id="CHEBI:58017"/>
        <dbReference type="ChEBI" id="CHEBI:456215"/>
        <dbReference type="EC" id="2.4.2.7"/>
    </reaction>
</comment>
<dbReference type="RefSeq" id="XP_018017036.1">
    <property type="nucleotide sequence ID" value="XM_018161547.2"/>
</dbReference>
<evidence type="ECO:0000256" key="5">
    <source>
        <dbReference type="ARBA" id="ARBA00008391"/>
    </source>
</evidence>
<dbReference type="InterPro" id="IPR005764">
    <property type="entry name" value="Ade_phspho_trans"/>
</dbReference>
<evidence type="ECO:0000256" key="11">
    <source>
        <dbReference type="ARBA" id="ARBA00022726"/>
    </source>
</evidence>
<comment type="similarity">
    <text evidence="5">Belongs to the purine/pyrimidine phosphoribosyltransferase family.</text>
</comment>
<dbReference type="GO" id="GO:0005737">
    <property type="term" value="C:cytoplasm"/>
    <property type="evidence" value="ECO:0007669"/>
    <property type="project" value="UniProtKB-SubCell"/>
</dbReference>
<dbReference type="EMBL" id="JQDR03000385">
    <property type="protein sequence ID" value="KAA0203923.1"/>
    <property type="molecule type" value="Genomic_DNA"/>
</dbReference>
<evidence type="ECO:0000313" key="13">
    <source>
        <dbReference type="EMBL" id="KAA0203923.1"/>
    </source>
</evidence>
<dbReference type="AlphaFoldDB" id="A0A6A0HDN0"/>
<dbReference type="GO" id="GO:0002055">
    <property type="term" value="F:adenine binding"/>
    <property type="evidence" value="ECO:0007669"/>
    <property type="project" value="TreeGrafter"/>
</dbReference>
<keyword evidence="10" id="KW-0808">Transferase</keyword>
<keyword evidence="9 15" id="KW-0328">Glycosyltransferase</keyword>
<dbReference type="CDD" id="cd06223">
    <property type="entry name" value="PRTases_typeI"/>
    <property type="match status" value="1"/>
</dbReference>
<dbReference type="GO" id="GO:0006168">
    <property type="term" value="P:adenine salvage"/>
    <property type="evidence" value="ECO:0007669"/>
    <property type="project" value="InterPro"/>
</dbReference>
<evidence type="ECO:0000256" key="8">
    <source>
        <dbReference type="ARBA" id="ARBA00022490"/>
    </source>
</evidence>
<dbReference type="Proteomes" id="UP000694843">
    <property type="component" value="Unplaced"/>
</dbReference>
<dbReference type="EC" id="2.4.2.7" evidence="6"/>
<dbReference type="InterPro" id="IPR050054">
    <property type="entry name" value="UPRTase/APRTase"/>
</dbReference>
<keyword evidence="8" id="KW-0963">Cytoplasm</keyword>
<accession>A0A6A0HDN0</accession>
<feature type="domain" description="Phosphoribosyltransferase" evidence="12">
    <location>
        <begin position="34"/>
        <end position="150"/>
    </location>
</feature>
<comment type="function">
    <text evidence="2">Catalyzes a salvage reaction resulting in the formation of AMP, that is energically less costly than de novo synthesis.</text>
</comment>
<comment type="pathway">
    <text evidence="4">Purine metabolism; AMP biosynthesis via salvage pathway; AMP from adenine: step 1/1.</text>
</comment>
<protein>
    <recommendedName>
        <fullName evidence="7">Adenine phosphoribosyltransferase</fullName>
        <ecNumber evidence="6">2.4.2.7</ecNumber>
    </recommendedName>
</protein>
<dbReference type="CTD" id="353"/>
<dbReference type="SUPFAM" id="SSF53271">
    <property type="entry name" value="PRTase-like"/>
    <property type="match status" value="1"/>
</dbReference>
<comment type="subcellular location">
    <subcellularLocation>
        <location evidence="3">Cytoplasm</location>
    </subcellularLocation>
</comment>
<evidence type="ECO:0000256" key="1">
    <source>
        <dbReference type="ARBA" id="ARBA00000868"/>
    </source>
</evidence>
<dbReference type="GO" id="GO:0044209">
    <property type="term" value="P:AMP salvage"/>
    <property type="evidence" value="ECO:0007669"/>
    <property type="project" value="UniProtKB-UniPathway"/>
</dbReference>
<reference evidence="13" key="2">
    <citation type="journal article" date="2018" name="Environ. Sci. Technol.">
        <title>The Toxicogenome of Hyalella azteca: A Model for Sediment Ecotoxicology and Evolutionary Toxicology.</title>
        <authorList>
            <person name="Poynton H.C."/>
            <person name="Hasenbein S."/>
            <person name="Benoit J.B."/>
            <person name="Sepulveda M.S."/>
            <person name="Poelchau M.F."/>
            <person name="Hughes D.S.T."/>
            <person name="Murali S.C."/>
            <person name="Chen S."/>
            <person name="Glastad K.M."/>
            <person name="Goodisman M.A.D."/>
            <person name="Werren J.H."/>
            <person name="Vineis J.H."/>
            <person name="Bowen J.L."/>
            <person name="Friedrich M."/>
            <person name="Jones J."/>
            <person name="Robertson H.M."/>
            <person name="Feyereisen R."/>
            <person name="Mechler-Hickson A."/>
            <person name="Mathers N."/>
            <person name="Lee C.E."/>
            <person name="Colbourne J.K."/>
            <person name="Biales A."/>
            <person name="Johnston J.S."/>
            <person name="Wellborn G.A."/>
            <person name="Rosendale A.J."/>
            <person name="Cridge A.G."/>
            <person name="Munoz-Torres M.C."/>
            <person name="Bain P.A."/>
            <person name="Manny A.R."/>
            <person name="Major K.M."/>
            <person name="Lambert F.N."/>
            <person name="Vulpe C.D."/>
            <person name="Tuck P."/>
            <person name="Blalock B.J."/>
            <person name="Lin Y.Y."/>
            <person name="Smith M.E."/>
            <person name="Ochoa-Acuna H."/>
            <person name="Chen M.M."/>
            <person name="Childers C.P."/>
            <person name="Qu J."/>
            <person name="Dugan S."/>
            <person name="Lee S.L."/>
            <person name="Chao H."/>
            <person name="Dinh H."/>
            <person name="Han Y."/>
            <person name="Doddapaneni H."/>
            <person name="Worley K.C."/>
            <person name="Muzny D.M."/>
            <person name="Gibbs R.A."/>
            <person name="Richards S."/>
        </authorList>
    </citation>
    <scope>NUCLEOTIDE SEQUENCE</scope>
    <source>
        <strain evidence="13">HAZT.00-mixed</strain>
        <tissue evidence="13">Whole organism</tissue>
    </source>
</reference>
<dbReference type="HAMAP" id="MF_00004">
    <property type="entry name" value="Aden_phosphoribosyltr"/>
    <property type="match status" value="1"/>
</dbReference>
<gene>
    <name evidence="15 16" type="primary">LOC108673687</name>
    <name evidence="13" type="ORF">HAZT_HAZT003492</name>
</gene>
<sequence length="178" mass="19495">MSENEKVKNILAALKSYPDFPKQGILFWDIFSVLNTPSAARDLVSLLESHIHEKCPQVDVFVGLESRGFLFGLPLSTSFFKPFIPIRKKGKLPGKTKEVSFKLEYGEDVFEIQAESIKPGQCVVILDDLLATGGSLKAANELVSSMGGTVGLNLVCIELKDLQGRNNITSPVQSVLQL</sequence>
<keyword evidence="14" id="KW-1185">Reference proteome</keyword>
<dbReference type="UniPathway" id="UPA00588">
    <property type="reaction ID" value="UER00646"/>
</dbReference>
<dbReference type="InterPro" id="IPR000836">
    <property type="entry name" value="PRTase_dom"/>
</dbReference>